<evidence type="ECO:0000256" key="6">
    <source>
        <dbReference type="ARBA" id="ARBA00022729"/>
    </source>
</evidence>
<evidence type="ECO:0000256" key="2">
    <source>
        <dbReference type="ARBA" id="ARBA00009696"/>
    </source>
</evidence>
<sequence length="241" mass="26826">MLLGLALIVLHGCAGWLPAVEEDPLARRQVTEWTRHNQMLPPFKGLMRIQMQEGGRTTSGRAAWAAAAPDRLRLEWLGPLGQPLFSMAGDGQTINIYDVSDGKHRRFRQTPNALERLIGVPMGLGDLVDILAGRPPLPAHAATRRLDDASCGVVLENRWRARVAEVVSLGCDHPEIMTVYDGSDTVRFRVQWLDWQTVHEFTVPKEIRVTSVEGDTLSMLLERFWIDPSLPPGTFVIAPPP</sequence>
<evidence type="ECO:0000256" key="9">
    <source>
        <dbReference type="ARBA" id="ARBA00023139"/>
    </source>
</evidence>
<dbReference type="EMBL" id="JALJRB010000007">
    <property type="protein sequence ID" value="MCJ8500508.1"/>
    <property type="molecule type" value="Genomic_DNA"/>
</dbReference>
<comment type="similarity">
    <text evidence="2">Belongs to the LolB family.</text>
</comment>
<dbReference type="GO" id="GO:0009279">
    <property type="term" value="C:cell outer membrane"/>
    <property type="evidence" value="ECO:0007669"/>
    <property type="project" value="UniProtKB-SubCell"/>
</dbReference>
<evidence type="ECO:0000313" key="14">
    <source>
        <dbReference type="Proteomes" id="UP001165427"/>
    </source>
</evidence>
<evidence type="ECO:0000256" key="8">
    <source>
        <dbReference type="ARBA" id="ARBA00023136"/>
    </source>
</evidence>
<dbReference type="Gene3D" id="2.50.20.10">
    <property type="entry name" value="Lipoprotein localisation LolA/LolB/LppX"/>
    <property type="match status" value="1"/>
</dbReference>
<keyword evidence="14" id="KW-1185">Reference proteome</keyword>
<evidence type="ECO:0000256" key="1">
    <source>
        <dbReference type="ARBA" id="ARBA00004442"/>
    </source>
</evidence>
<evidence type="ECO:0000256" key="12">
    <source>
        <dbReference type="ARBA" id="ARBA00023288"/>
    </source>
</evidence>
<dbReference type="Pfam" id="PF03550">
    <property type="entry name" value="LolB"/>
    <property type="match status" value="1"/>
</dbReference>
<protein>
    <recommendedName>
        <fullName evidence="4">Outer-membrane lipoprotein LolB</fullName>
    </recommendedName>
</protein>
<proteinExistence type="inferred from homology"/>
<dbReference type="AlphaFoldDB" id="A0AA41R2Z8"/>
<dbReference type="InterPro" id="IPR029046">
    <property type="entry name" value="LolA/LolB/LppX"/>
</dbReference>
<comment type="subcellular location">
    <subcellularLocation>
        <location evidence="1">Cell outer membrane</location>
    </subcellularLocation>
</comment>
<gene>
    <name evidence="13" type="ORF">MRX98_07980</name>
</gene>
<accession>A0AA41R2Z8</accession>
<evidence type="ECO:0000256" key="11">
    <source>
        <dbReference type="ARBA" id="ARBA00023237"/>
    </source>
</evidence>
<evidence type="ECO:0000313" key="13">
    <source>
        <dbReference type="EMBL" id="MCJ8500508.1"/>
    </source>
</evidence>
<evidence type="ECO:0000256" key="5">
    <source>
        <dbReference type="ARBA" id="ARBA00022448"/>
    </source>
</evidence>
<reference evidence="13" key="1">
    <citation type="submission" date="2022-04" db="EMBL/GenBank/DDBJ databases">
        <title>Desulfatitalea alkaliphila sp. nov., a novel anaerobic sulfate-reducing bacterium isolated from terrestrial mud volcano, Taman Peninsula, Russia.</title>
        <authorList>
            <person name="Khomyakova M.A."/>
            <person name="Merkel A.Y."/>
            <person name="Slobodkin A.I."/>
        </authorList>
    </citation>
    <scope>NUCLEOTIDE SEQUENCE</scope>
    <source>
        <strain evidence="13">M08but</strain>
    </source>
</reference>
<comment type="caution">
    <text evidence="13">The sequence shown here is derived from an EMBL/GenBank/DDBJ whole genome shotgun (WGS) entry which is preliminary data.</text>
</comment>
<keyword evidence="7" id="KW-0653">Protein transport</keyword>
<keyword evidence="10" id="KW-0143">Chaperone</keyword>
<keyword evidence="12" id="KW-0449">Lipoprotein</keyword>
<dbReference type="InterPro" id="IPR004565">
    <property type="entry name" value="OM_lipoprot_LolB"/>
</dbReference>
<keyword evidence="6" id="KW-0732">Signal</keyword>
<evidence type="ECO:0000256" key="10">
    <source>
        <dbReference type="ARBA" id="ARBA00023186"/>
    </source>
</evidence>
<dbReference type="SUPFAM" id="SSF89392">
    <property type="entry name" value="Prokaryotic lipoproteins and lipoprotein localization factors"/>
    <property type="match status" value="1"/>
</dbReference>
<evidence type="ECO:0000256" key="3">
    <source>
        <dbReference type="ARBA" id="ARBA00011245"/>
    </source>
</evidence>
<evidence type="ECO:0000256" key="4">
    <source>
        <dbReference type="ARBA" id="ARBA00016202"/>
    </source>
</evidence>
<keyword evidence="8" id="KW-0472">Membrane</keyword>
<organism evidence="13 14">
    <name type="scientific">Desulfatitalea alkaliphila</name>
    <dbReference type="NCBI Taxonomy" id="2929485"/>
    <lineage>
        <taxon>Bacteria</taxon>
        <taxon>Pseudomonadati</taxon>
        <taxon>Thermodesulfobacteriota</taxon>
        <taxon>Desulfobacteria</taxon>
        <taxon>Desulfobacterales</taxon>
        <taxon>Desulfosarcinaceae</taxon>
        <taxon>Desulfatitalea</taxon>
    </lineage>
</organism>
<name>A0AA41R2Z8_9BACT</name>
<keyword evidence="9" id="KW-0564">Palmitate</keyword>
<dbReference type="Proteomes" id="UP001165427">
    <property type="component" value="Unassembled WGS sequence"/>
</dbReference>
<evidence type="ECO:0000256" key="7">
    <source>
        <dbReference type="ARBA" id="ARBA00022927"/>
    </source>
</evidence>
<keyword evidence="5" id="KW-0813">Transport</keyword>
<dbReference type="GO" id="GO:0015031">
    <property type="term" value="P:protein transport"/>
    <property type="evidence" value="ECO:0007669"/>
    <property type="project" value="UniProtKB-KW"/>
</dbReference>
<dbReference type="RefSeq" id="WP_246905094.1">
    <property type="nucleotide sequence ID" value="NZ_JALJRB010000007.1"/>
</dbReference>
<comment type="subunit">
    <text evidence="3">Monomer.</text>
</comment>
<keyword evidence="11" id="KW-0998">Cell outer membrane</keyword>